<sequence length="316" mass="34442">MTRYIGGRLLQALMVLWGAYTTAYLILYLLPGDPLSIMLNASGVDVDSLSPADLARARSFYGLDRGMLAQYFTRLWAALHGDFGNSLNANVSVWSLISARLPQTLALGGLAIAFSLIFGIGFAWVASYVTWLPLKSVLNRLPSLGFSIPIFWLGLVLIEIFAFRLGWFPSTGNDGFASLVLPAATLSVPSMAVYAQVLIRGLNETWREPFIATAWAKGLTRAEIQRRHVFRNAILPVLTLVGMQIGHTVSGAVIIETLFARAGVGRLVQESVLRQDIPVVLAVVVLSATVFVVINLSIDLLYSLLDPRVARAPRVT</sequence>
<feature type="transmembrane region" description="Helical" evidence="7">
    <location>
        <begin position="233"/>
        <end position="259"/>
    </location>
</feature>
<feature type="transmembrane region" description="Helical" evidence="7">
    <location>
        <begin position="12"/>
        <end position="30"/>
    </location>
</feature>
<keyword evidence="5 7" id="KW-1133">Transmembrane helix</keyword>
<dbReference type="GO" id="GO:0005886">
    <property type="term" value="C:plasma membrane"/>
    <property type="evidence" value="ECO:0007669"/>
    <property type="project" value="UniProtKB-SubCell"/>
</dbReference>
<comment type="caution">
    <text evidence="9">The sequence shown here is derived from an EMBL/GenBank/DDBJ whole genome shotgun (WGS) entry which is preliminary data.</text>
</comment>
<feature type="transmembrane region" description="Helical" evidence="7">
    <location>
        <begin position="279"/>
        <end position="305"/>
    </location>
</feature>
<reference evidence="9 10" key="1">
    <citation type="submission" date="2020-04" db="EMBL/GenBank/DDBJ databases">
        <title>Description of novel Gluconacetobacter.</title>
        <authorList>
            <person name="Sombolestani A."/>
        </authorList>
    </citation>
    <scope>NUCLEOTIDE SEQUENCE [LARGE SCALE GENOMIC DNA]</scope>
    <source>
        <strain evidence="9 10">LMG 27801</strain>
    </source>
</reference>
<dbReference type="InterPro" id="IPR035906">
    <property type="entry name" value="MetI-like_sf"/>
</dbReference>
<dbReference type="Proteomes" id="UP000559860">
    <property type="component" value="Unassembled WGS sequence"/>
</dbReference>
<dbReference type="PANTHER" id="PTHR43163">
    <property type="entry name" value="DIPEPTIDE TRANSPORT SYSTEM PERMEASE PROTEIN DPPB-RELATED"/>
    <property type="match status" value="1"/>
</dbReference>
<dbReference type="PANTHER" id="PTHR43163:SF6">
    <property type="entry name" value="DIPEPTIDE TRANSPORT SYSTEM PERMEASE PROTEIN DPPB-RELATED"/>
    <property type="match status" value="1"/>
</dbReference>
<dbReference type="SUPFAM" id="SSF161098">
    <property type="entry name" value="MetI-like"/>
    <property type="match status" value="1"/>
</dbReference>
<dbReference type="Gene3D" id="1.10.3720.10">
    <property type="entry name" value="MetI-like"/>
    <property type="match status" value="1"/>
</dbReference>
<gene>
    <name evidence="9" type="ORF">HLH36_06760</name>
</gene>
<feature type="transmembrane region" description="Helical" evidence="7">
    <location>
        <begin position="105"/>
        <end position="132"/>
    </location>
</feature>
<proteinExistence type="inferred from homology"/>
<evidence type="ECO:0000256" key="3">
    <source>
        <dbReference type="ARBA" id="ARBA00022475"/>
    </source>
</evidence>
<evidence type="ECO:0000256" key="4">
    <source>
        <dbReference type="ARBA" id="ARBA00022692"/>
    </source>
</evidence>
<evidence type="ECO:0000313" key="9">
    <source>
        <dbReference type="EMBL" id="MBB2168056.1"/>
    </source>
</evidence>
<feature type="transmembrane region" description="Helical" evidence="7">
    <location>
        <begin position="144"/>
        <end position="167"/>
    </location>
</feature>
<feature type="transmembrane region" description="Helical" evidence="7">
    <location>
        <begin position="179"/>
        <end position="199"/>
    </location>
</feature>
<keyword evidence="4 7" id="KW-0812">Transmembrane</keyword>
<comment type="similarity">
    <text evidence="7">Belongs to the binding-protein-dependent transport system permease family.</text>
</comment>
<evidence type="ECO:0000256" key="1">
    <source>
        <dbReference type="ARBA" id="ARBA00004651"/>
    </source>
</evidence>
<keyword evidence="10" id="KW-1185">Reference proteome</keyword>
<dbReference type="CDD" id="cd06261">
    <property type="entry name" value="TM_PBP2"/>
    <property type="match status" value="1"/>
</dbReference>
<evidence type="ECO:0000256" key="2">
    <source>
        <dbReference type="ARBA" id="ARBA00022448"/>
    </source>
</evidence>
<dbReference type="AlphaFoldDB" id="A0A7W4NVQ0"/>
<feature type="domain" description="ABC transmembrane type-1" evidence="8">
    <location>
        <begin position="101"/>
        <end position="302"/>
    </location>
</feature>
<dbReference type="EMBL" id="JABEQD010000003">
    <property type="protein sequence ID" value="MBB2168056.1"/>
    <property type="molecule type" value="Genomic_DNA"/>
</dbReference>
<name>A0A7W4NVQ0_9PROT</name>
<keyword evidence="2 7" id="KW-0813">Transport</keyword>
<evidence type="ECO:0000313" key="10">
    <source>
        <dbReference type="Proteomes" id="UP000559860"/>
    </source>
</evidence>
<dbReference type="GO" id="GO:0055085">
    <property type="term" value="P:transmembrane transport"/>
    <property type="evidence" value="ECO:0007669"/>
    <property type="project" value="InterPro"/>
</dbReference>
<comment type="subcellular location">
    <subcellularLocation>
        <location evidence="1 7">Cell membrane</location>
        <topology evidence="1 7">Multi-pass membrane protein</topology>
    </subcellularLocation>
</comment>
<evidence type="ECO:0000259" key="8">
    <source>
        <dbReference type="PROSITE" id="PS50928"/>
    </source>
</evidence>
<dbReference type="PROSITE" id="PS50928">
    <property type="entry name" value="ABC_TM1"/>
    <property type="match status" value="1"/>
</dbReference>
<evidence type="ECO:0000256" key="7">
    <source>
        <dbReference type="RuleBase" id="RU363032"/>
    </source>
</evidence>
<keyword evidence="6 7" id="KW-0472">Membrane</keyword>
<dbReference type="RefSeq" id="WP_182985654.1">
    <property type="nucleotide sequence ID" value="NZ_JABEQD010000003.1"/>
</dbReference>
<evidence type="ECO:0000256" key="6">
    <source>
        <dbReference type="ARBA" id="ARBA00023136"/>
    </source>
</evidence>
<evidence type="ECO:0000256" key="5">
    <source>
        <dbReference type="ARBA" id="ARBA00022989"/>
    </source>
</evidence>
<organism evidence="9 10">
    <name type="scientific">Gluconacetobacter aggeris</name>
    <dbReference type="NCBI Taxonomy" id="1286186"/>
    <lineage>
        <taxon>Bacteria</taxon>
        <taxon>Pseudomonadati</taxon>
        <taxon>Pseudomonadota</taxon>
        <taxon>Alphaproteobacteria</taxon>
        <taxon>Acetobacterales</taxon>
        <taxon>Acetobacteraceae</taxon>
        <taxon>Gluconacetobacter</taxon>
    </lineage>
</organism>
<dbReference type="Pfam" id="PF00528">
    <property type="entry name" value="BPD_transp_1"/>
    <property type="match status" value="1"/>
</dbReference>
<accession>A0A7W4NVQ0</accession>
<dbReference type="InterPro" id="IPR000515">
    <property type="entry name" value="MetI-like"/>
</dbReference>
<keyword evidence="3" id="KW-1003">Cell membrane</keyword>
<protein>
    <submittedName>
        <fullName evidence="9">ABC transporter permease</fullName>
    </submittedName>
</protein>